<dbReference type="EMBL" id="CP018335">
    <property type="protein sequence ID" value="APM41339.1"/>
    <property type="molecule type" value="Genomic_DNA"/>
</dbReference>
<proteinExistence type="predicted"/>
<dbReference type="InterPro" id="IPR009229">
    <property type="entry name" value="AgrD"/>
</dbReference>
<evidence type="ECO:0000313" key="1">
    <source>
        <dbReference type="EMBL" id="APM41339.1"/>
    </source>
</evidence>
<protein>
    <recommendedName>
        <fullName evidence="3">Cyclic lactone autoinducer peptide</fullName>
    </recommendedName>
</protein>
<dbReference type="NCBIfam" id="TIGR04223">
    <property type="entry name" value="quorum_AgrD"/>
    <property type="match status" value="1"/>
</dbReference>
<organism evidence="1 2">
    <name type="scientific">Clostridium kluyveri</name>
    <dbReference type="NCBI Taxonomy" id="1534"/>
    <lineage>
        <taxon>Bacteria</taxon>
        <taxon>Bacillati</taxon>
        <taxon>Bacillota</taxon>
        <taxon>Clostridia</taxon>
        <taxon>Eubacteriales</taxon>
        <taxon>Clostridiaceae</taxon>
        <taxon>Clostridium</taxon>
    </lineage>
</organism>
<gene>
    <name evidence="1" type="ORF">BS101_19950</name>
</gene>
<accession>A0A1L5FEA5</accession>
<dbReference type="AlphaFoldDB" id="A0A1L5FEA5"/>
<evidence type="ECO:0000313" key="2">
    <source>
        <dbReference type="Proteomes" id="UP000184604"/>
    </source>
</evidence>
<reference evidence="1 2" key="1">
    <citation type="submission" date="2016-12" db="EMBL/GenBank/DDBJ databases">
        <title>Complete genome sequence of Clostridium kluyveri JZZ isolated from the pit mud of a Chinese flavor liquor-making factory.</title>
        <authorList>
            <person name="Wang Y."/>
        </authorList>
    </citation>
    <scope>NUCLEOTIDE SEQUENCE [LARGE SCALE GENOMIC DNA]</scope>
    <source>
        <strain evidence="1 2">JZZ</strain>
    </source>
</reference>
<sequence length="36" mass="3740">MANKIGLCLIAFASIVVTTNCFGFGGEPTPPKSLLK</sequence>
<evidence type="ECO:0008006" key="3">
    <source>
        <dbReference type="Google" id="ProtNLM"/>
    </source>
</evidence>
<dbReference type="Proteomes" id="UP000184604">
    <property type="component" value="Chromosome"/>
</dbReference>
<name>A0A1L5FEA5_CLOKL</name>